<evidence type="ECO:0000259" key="12">
    <source>
        <dbReference type="PROSITE" id="PS51163"/>
    </source>
</evidence>
<dbReference type="AlphaFoldDB" id="A0A1I1ZJ23"/>
<dbReference type="EMBL" id="FONA01000009">
    <property type="protein sequence ID" value="SFE31716.1"/>
    <property type="molecule type" value="Genomic_DNA"/>
</dbReference>
<keyword evidence="8" id="KW-0547">Nucleotide-binding</keyword>
<dbReference type="InParanoid" id="A0A1I1ZJ23"/>
<dbReference type="NCBIfam" id="TIGR00057">
    <property type="entry name" value="L-threonylcarbamoyladenylate synthase"/>
    <property type="match status" value="1"/>
</dbReference>
<feature type="domain" description="YrdC-like" evidence="12">
    <location>
        <begin position="4"/>
        <end position="189"/>
    </location>
</feature>
<dbReference type="GO" id="GO:0061710">
    <property type="term" value="F:L-threonylcarbamoyladenylate synthase"/>
    <property type="evidence" value="ECO:0007669"/>
    <property type="project" value="UniProtKB-EC"/>
</dbReference>
<dbReference type="GO" id="GO:0000049">
    <property type="term" value="F:tRNA binding"/>
    <property type="evidence" value="ECO:0007669"/>
    <property type="project" value="TreeGrafter"/>
</dbReference>
<gene>
    <name evidence="13" type="ORF">SAMN05444380_109121</name>
</gene>
<dbReference type="Gene3D" id="3.90.870.10">
    <property type="entry name" value="DHBP synthase"/>
    <property type="match status" value="1"/>
</dbReference>
<sequence length="189" mass="21144">MNFLEDINKSIEVLQNGGIILYPTDTIWGIGCDATNAEAVSKIYNLKKRDDHKSMLVLIDNAVRLNFYVQEVPELAYDLIELSDKPLTIIYPQGKNLAKNLLAEDGSIGIRVTEESFSKTLCRKFRKPLVSTSANLSGNPSPKNFREISKEILNGVDYVVKYRQDEQINSAPSGIIKLGVDGQVKIIRE</sequence>
<evidence type="ECO:0000313" key="14">
    <source>
        <dbReference type="Proteomes" id="UP000181976"/>
    </source>
</evidence>
<dbReference type="Pfam" id="PF01300">
    <property type="entry name" value="Sua5_yciO_yrdC"/>
    <property type="match status" value="1"/>
</dbReference>
<dbReference type="PANTHER" id="PTHR17490:SF16">
    <property type="entry name" value="THREONYLCARBAMOYL-AMP SYNTHASE"/>
    <property type="match status" value="1"/>
</dbReference>
<evidence type="ECO:0000256" key="6">
    <source>
        <dbReference type="ARBA" id="ARBA00022694"/>
    </source>
</evidence>
<protein>
    <recommendedName>
        <fullName evidence="10">L-threonylcarbamoyladenylate synthase</fullName>
        <ecNumber evidence="3">2.7.7.87</ecNumber>
    </recommendedName>
    <alternativeName>
        <fullName evidence="10">L-threonylcarbamoyladenylate synthase</fullName>
    </alternativeName>
</protein>
<dbReference type="GO" id="GO:0008033">
    <property type="term" value="P:tRNA processing"/>
    <property type="evidence" value="ECO:0007669"/>
    <property type="project" value="UniProtKB-KW"/>
</dbReference>
<proteinExistence type="inferred from homology"/>
<dbReference type="PROSITE" id="PS51163">
    <property type="entry name" value="YRDC"/>
    <property type="match status" value="1"/>
</dbReference>
<reference evidence="13 14" key="1">
    <citation type="submission" date="2016-10" db="EMBL/GenBank/DDBJ databases">
        <authorList>
            <person name="de Groot N.N."/>
        </authorList>
    </citation>
    <scope>NUCLEOTIDE SEQUENCE [LARGE SCALE GENOMIC DNA]</scope>
    <source>
        <strain evidence="13 14">DSM 19012</strain>
    </source>
</reference>
<dbReference type="eggNOG" id="COG0009">
    <property type="taxonomic scope" value="Bacteria"/>
</dbReference>
<keyword evidence="14" id="KW-1185">Reference proteome</keyword>
<dbReference type="GO" id="GO:0003725">
    <property type="term" value="F:double-stranded RNA binding"/>
    <property type="evidence" value="ECO:0007669"/>
    <property type="project" value="InterPro"/>
</dbReference>
<evidence type="ECO:0000256" key="7">
    <source>
        <dbReference type="ARBA" id="ARBA00022695"/>
    </source>
</evidence>
<dbReference type="RefSeq" id="WP_010526296.1">
    <property type="nucleotide sequence ID" value="NZ_AFSL01000008.1"/>
</dbReference>
<organism evidence="13 14">
    <name type="scientific">Thermophagus xiamenensis</name>
    <dbReference type="NCBI Taxonomy" id="385682"/>
    <lineage>
        <taxon>Bacteria</taxon>
        <taxon>Pseudomonadati</taxon>
        <taxon>Bacteroidota</taxon>
        <taxon>Bacteroidia</taxon>
        <taxon>Marinilabiliales</taxon>
        <taxon>Marinilabiliaceae</taxon>
        <taxon>Thermophagus</taxon>
    </lineage>
</organism>
<dbReference type="GO" id="GO:0005737">
    <property type="term" value="C:cytoplasm"/>
    <property type="evidence" value="ECO:0007669"/>
    <property type="project" value="UniProtKB-SubCell"/>
</dbReference>
<accession>A0A1I1ZJ23</accession>
<evidence type="ECO:0000256" key="10">
    <source>
        <dbReference type="ARBA" id="ARBA00029774"/>
    </source>
</evidence>
<evidence type="ECO:0000256" key="9">
    <source>
        <dbReference type="ARBA" id="ARBA00022840"/>
    </source>
</evidence>
<keyword evidence="6" id="KW-0819">tRNA processing</keyword>
<keyword evidence="4" id="KW-0963">Cytoplasm</keyword>
<dbReference type="SUPFAM" id="SSF55821">
    <property type="entry name" value="YrdC/RibB"/>
    <property type="match status" value="1"/>
</dbReference>
<evidence type="ECO:0000256" key="4">
    <source>
        <dbReference type="ARBA" id="ARBA00022490"/>
    </source>
</evidence>
<dbReference type="OrthoDB" id="9814580at2"/>
<evidence type="ECO:0000256" key="3">
    <source>
        <dbReference type="ARBA" id="ARBA00012584"/>
    </source>
</evidence>
<dbReference type="STRING" id="385682.SAMN05444380_109121"/>
<comment type="subcellular location">
    <subcellularLocation>
        <location evidence="1">Cytoplasm</location>
    </subcellularLocation>
</comment>
<comment type="catalytic activity">
    <reaction evidence="11">
        <text>L-threonine + hydrogencarbonate + ATP = L-threonylcarbamoyladenylate + diphosphate + H2O</text>
        <dbReference type="Rhea" id="RHEA:36407"/>
        <dbReference type="ChEBI" id="CHEBI:15377"/>
        <dbReference type="ChEBI" id="CHEBI:17544"/>
        <dbReference type="ChEBI" id="CHEBI:30616"/>
        <dbReference type="ChEBI" id="CHEBI:33019"/>
        <dbReference type="ChEBI" id="CHEBI:57926"/>
        <dbReference type="ChEBI" id="CHEBI:73682"/>
        <dbReference type="EC" id="2.7.7.87"/>
    </reaction>
</comment>
<dbReference type="InterPro" id="IPR006070">
    <property type="entry name" value="Sua5-like_dom"/>
</dbReference>
<dbReference type="InterPro" id="IPR017945">
    <property type="entry name" value="DHBP_synth_RibB-like_a/b_dom"/>
</dbReference>
<keyword evidence="9" id="KW-0067">ATP-binding</keyword>
<keyword evidence="7" id="KW-0548">Nucleotidyltransferase</keyword>
<dbReference type="GO" id="GO:0006450">
    <property type="term" value="P:regulation of translational fidelity"/>
    <property type="evidence" value="ECO:0007669"/>
    <property type="project" value="TreeGrafter"/>
</dbReference>
<keyword evidence="5" id="KW-0808">Transferase</keyword>
<dbReference type="EC" id="2.7.7.87" evidence="3"/>
<evidence type="ECO:0000256" key="8">
    <source>
        <dbReference type="ARBA" id="ARBA00022741"/>
    </source>
</evidence>
<dbReference type="GO" id="GO:0005524">
    <property type="term" value="F:ATP binding"/>
    <property type="evidence" value="ECO:0007669"/>
    <property type="project" value="UniProtKB-KW"/>
</dbReference>
<evidence type="ECO:0000256" key="11">
    <source>
        <dbReference type="ARBA" id="ARBA00048366"/>
    </source>
</evidence>
<evidence type="ECO:0000313" key="13">
    <source>
        <dbReference type="EMBL" id="SFE31716.1"/>
    </source>
</evidence>
<dbReference type="InterPro" id="IPR050156">
    <property type="entry name" value="TC-AMP_synthase_SUA5"/>
</dbReference>
<dbReference type="PANTHER" id="PTHR17490">
    <property type="entry name" value="SUA5"/>
    <property type="match status" value="1"/>
</dbReference>
<name>A0A1I1ZJ23_9BACT</name>
<dbReference type="Proteomes" id="UP000181976">
    <property type="component" value="Unassembled WGS sequence"/>
</dbReference>
<evidence type="ECO:0000256" key="5">
    <source>
        <dbReference type="ARBA" id="ARBA00022679"/>
    </source>
</evidence>
<comment type="similarity">
    <text evidence="2">Belongs to the SUA5 family.</text>
</comment>
<evidence type="ECO:0000256" key="1">
    <source>
        <dbReference type="ARBA" id="ARBA00004496"/>
    </source>
</evidence>
<evidence type="ECO:0000256" key="2">
    <source>
        <dbReference type="ARBA" id="ARBA00007663"/>
    </source>
</evidence>
<dbReference type="FunCoup" id="A0A1I1ZJ23">
    <property type="interactions" value="262"/>
</dbReference>